<dbReference type="Proteomes" id="UP001565368">
    <property type="component" value="Unassembled WGS sequence"/>
</dbReference>
<dbReference type="EC" id="2.4.1.132" evidence="12"/>
<evidence type="ECO:0000256" key="10">
    <source>
        <dbReference type="ARBA" id="ARBA00045103"/>
    </source>
</evidence>
<dbReference type="RefSeq" id="XP_069208902.1">
    <property type="nucleotide sequence ID" value="XM_069354260.1"/>
</dbReference>
<evidence type="ECO:0000256" key="11">
    <source>
        <dbReference type="ARBA" id="ARBA00045104"/>
    </source>
</evidence>
<comment type="catalytic activity">
    <reaction evidence="10 12">
        <text>a beta-D-Man-(1-&gt;4)-beta-D-GlcNAc-(1-&gt;4)-alpha-D-GlcNAc-diphospho-di-trans,poly-cis-dolichol + GDP-alpha-D-mannose = an alpha-D-Man-(1-&gt;3)-beta-D-Man-(1-&gt;4)-beta-D-GlcNAc-(1-&gt;4)-alpha-D-GlcNAc-diphospho-di-trans,poly-cis-dolichol + GDP + H(+)</text>
        <dbReference type="Rhea" id="RHEA:29515"/>
        <dbReference type="Rhea" id="RHEA-COMP:19511"/>
        <dbReference type="Rhea" id="RHEA-COMP:19513"/>
        <dbReference type="ChEBI" id="CHEBI:15378"/>
        <dbReference type="ChEBI" id="CHEBI:57527"/>
        <dbReference type="ChEBI" id="CHEBI:58189"/>
        <dbReference type="ChEBI" id="CHEBI:58472"/>
        <dbReference type="ChEBI" id="CHEBI:132510"/>
        <dbReference type="EC" id="2.4.1.132"/>
    </reaction>
    <physiologicalReaction direction="left-to-right" evidence="10 12">
        <dbReference type="Rhea" id="RHEA:29516"/>
    </physiologicalReaction>
</comment>
<accession>A0ABR3Q2S4</accession>
<evidence type="ECO:0000256" key="12">
    <source>
        <dbReference type="RuleBase" id="RU367136"/>
    </source>
</evidence>
<evidence type="ECO:0000256" key="3">
    <source>
        <dbReference type="ARBA" id="ARBA00004922"/>
    </source>
</evidence>
<comment type="subcellular location">
    <subcellularLocation>
        <location evidence="2 12">Endoplasmic reticulum membrane</location>
    </subcellularLocation>
</comment>
<keyword evidence="9 12" id="KW-0472">Membrane</keyword>
<protein>
    <recommendedName>
        <fullName evidence="12">Alpha-1,3/1,6-mannosyltransferase ALG2</fullName>
        <ecNumber evidence="12">2.4.1.132</ecNumber>
        <ecNumber evidence="12">2.4.1.257</ecNumber>
    </recommendedName>
    <alternativeName>
        <fullName evidence="12">GDP-Man:Man(1)GlcNAc(2)-PP-Dol alpha-1,3-mannosyltransferase</fullName>
    </alternativeName>
</protein>
<keyword evidence="8 12" id="KW-1133">Transmembrane helix</keyword>
<dbReference type="PANTHER" id="PTHR45918:SF1">
    <property type="entry name" value="ALPHA-1,3_1,6-MANNOSYLTRANSFERASE ALG2"/>
    <property type="match status" value="1"/>
</dbReference>
<name>A0ABR3Q2S4_9TREE</name>
<evidence type="ECO:0000256" key="6">
    <source>
        <dbReference type="ARBA" id="ARBA00022692"/>
    </source>
</evidence>
<organism evidence="15 16">
    <name type="scientific">Vanrija albida</name>
    <dbReference type="NCBI Taxonomy" id="181172"/>
    <lineage>
        <taxon>Eukaryota</taxon>
        <taxon>Fungi</taxon>
        <taxon>Dikarya</taxon>
        <taxon>Basidiomycota</taxon>
        <taxon>Agaricomycotina</taxon>
        <taxon>Tremellomycetes</taxon>
        <taxon>Trichosporonales</taxon>
        <taxon>Trichosporonaceae</taxon>
        <taxon>Vanrija</taxon>
    </lineage>
</organism>
<keyword evidence="6 12" id="KW-0812">Transmembrane</keyword>
<evidence type="ECO:0000259" key="14">
    <source>
        <dbReference type="Pfam" id="PF13439"/>
    </source>
</evidence>
<dbReference type="Gene3D" id="3.40.50.2000">
    <property type="entry name" value="Glycogen Phosphorylase B"/>
    <property type="match status" value="2"/>
</dbReference>
<dbReference type="EMBL" id="JBBXJM010000004">
    <property type="protein sequence ID" value="KAL1408958.1"/>
    <property type="molecule type" value="Genomic_DNA"/>
</dbReference>
<evidence type="ECO:0000259" key="13">
    <source>
        <dbReference type="Pfam" id="PF00534"/>
    </source>
</evidence>
<gene>
    <name evidence="15" type="primary">ALG2</name>
    <name evidence="15" type="ORF">Q8F55_005772</name>
</gene>
<keyword evidence="4 12" id="KW-0328">Glycosyltransferase</keyword>
<keyword evidence="5 12" id="KW-0808">Transferase</keyword>
<keyword evidence="16" id="KW-1185">Reference proteome</keyword>
<comment type="function">
    <text evidence="1 12">Mannosylates Man(2)GlcNAc(2)-dolichol diphosphate and Man(1)GlcNAc(2)-dolichol diphosphate to form Man(3)GlcNAc(2)-dolichol diphosphate.</text>
</comment>
<evidence type="ECO:0000256" key="4">
    <source>
        <dbReference type="ARBA" id="ARBA00022676"/>
    </source>
</evidence>
<evidence type="ECO:0000256" key="2">
    <source>
        <dbReference type="ARBA" id="ARBA00004586"/>
    </source>
</evidence>
<evidence type="ECO:0000256" key="8">
    <source>
        <dbReference type="ARBA" id="ARBA00022989"/>
    </source>
</evidence>
<dbReference type="PANTHER" id="PTHR45918">
    <property type="entry name" value="ALPHA-1,3/1,6-MANNOSYLTRANSFERASE ALG2"/>
    <property type="match status" value="1"/>
</dbReference>
<dbReference type="GeneID" id="95986815"/>
<dbReference type="EC" id="2.4.1.257" evidence="12"/>
<comment type="caution">
    <text evidence="15">The sequence shown here is derived from an EMBL/GenBank/DDBJ whole genome shotgun (WGS) entry which is preliminary data.</text>
</comment>
<keyword evidence="7 12" id="KW-0256">Endoplasmic reticulum</keyword>
<evidence type="ECO:0000313" key="15">
    <source>
        <dbReference type="EMBL" id="KAL1408958.1"/>
    </source>
</evidence>
<comment type="pathway">
    <text evidence="3 12">Protein modification; protein glycosylation.</text>
</comment>
<feature type="transmembrane region" description="Helical" evidence="12">
    <location>
        <begin position="479"/>
        <end position="498"/>
    </location>
</feature>
<dbReference type="SUPFAM" id="SSF53756">
    <property type="entry name" value="UDP-Glycosyltransferase/glycogen phosphorylase"/>
    <property type="match status" value="1"/>
</dbReference>
<evidence type="ECO:0000256" key="9">
    <source>
        <dbReference type="ARBA" id="ARBA00023136"/>
    </source>
</evidence>
<evidence type="ECO:0000256" key="1">
    <source>
        <dbReference type="ARBA" id="ARBA00003142"/>
    </source>
</evidence>
<proteinExistence type="inferred from homology"/>
<comment type="catalytic activity">
    <reaction evidence="11 12">
        <text>an alpha-D-Man-(1-&gt;3)-beta-D-Man-(1-&gt;4)-beta-D-GlcNAc-(1-&gt;4)-alpha-D-GlcNAc-diphospho-di-trans,poly-cis-dolichol + GDP-alpha-D-mannose = an alpha-D-Man-(1-&gt;3)-[alpha-D-Man-(1-&gt;6)]-beta-D-Man-(1-&gt;4)-beta-D-GlcNAc-(1-&gt;4)-alpha-D-GlcNAc-diphospho-di-trans,poly-cis-dolichol + GDP + H(+)</text>
        <dbReference type="Rhea" id="RHEA:29519"/>
        <dbReference type="Rhea" id="RHEA-COMP:19513"/>
        <dbReference type="Rhea" id="RHEA-COMP:19515"/>
        <dbReference type="ChEBI" id="CHEBI:15378"/>
        <dbReference type="ChEBI" id="CHEBI:57527"/>
        <dbReference type="ChEBI" id="CHEBI:58189"/>
        <dbReference type="ChEBI" id="CHEBI:132510"/>
        <dbReference type="ChEBI" id="CHEBI:132511"/>
        <dbReference type="EC" id="2.4.1.257"/>
    </reaction>
    <physiologicalReaction direction="left-to-right" evidence="11 12">
        <dbReference type="Rhea" id="RHEA:29520"/>
    </physiologicalReaction>
</comment>
<evidence type="ECO:0000256" key="7">
    <source>
        <dbReference type="ARBA" id="ARBA00022824"/>
    </source>
</evidence>
<sequence length="516" mass="56097">MADFKKLRIGFVHPDLGIGGAERLVVDAAVALKQLGHDVVMFTSRHDPARCFEETRDGTLPVHVLASRIPQRLHPKVPMTIIFSILRSIALSFLVFFSQVLPGPVGILNPLYPLDKFDVFIVDQQSVCVPFLRALTGTPVVFYCHFPDKLLSGGWVIDSSSSPGNVSLSRQNAPLLKRLYRWPIDRLEEWTTGQSDVILSNSKFTSQVYASAFRTLSKREPSVVYPAIDATAYQKAAPASGDGVELVVDDRLTLVSFNRFEAKKNVALAIESFAKVKKDGLVTKSIARDLRLVVGGGYDDALPDNRETLVKLQKLCDSLGLTHYTLTSQTASPAPKGVDVLFVLNFSTAQRSALLLGESTLALLYTPAHEHFGIVPIEAMACGLPVLAANSGGPTETVVDFASTEEPPTGFLREPTAEEWAPALADLVTLSTADREKVAKNGKKRVQDNFSSESLGRQLDKACKQAIRFDPHTLIGDKLIAYGVTLIIAGLIGLYIAVQYGGVQLPSLPDMTPPSE</sequence>
<comment type="similarity">
    <text evidence="12">Belongs to the glycosyltransferase group 1 family.</text>
</comment>
<reference evidence="15 16" key="1">
    <citation type="submission" date="2023-08" db="EMBL/GenBank/DDBJ databases">
        <title>Annotated Genome Sequence of Vanrija albida AlHP1.</title>
        <authorList>
            <person name="Herzog R."/>
        </authorList>
    </citation>
    <scope>NUCLEOTIDE SEQUENCE [LARGE SCALE GENOMIC DNA]</scope>
    <source>
        <strain evidence="15 16">AlHP1</strain>
    </source>
</reference>
<dbReference type="InterPro" id="IPR027054">
    <property type="entry name" value="ALG2"/>
</dbReference>
<evidence type="ECO:0000313" key="16">
    <source>
        <dbReference type="Proteomes" id="UP001565368"/>
    </source>
</evidence>
<dbReference type="InterPro" id="IPR001296">
    <property type="entry name" value="Glyco_trans_1"/>
</dbReference>
<dbReference type="Pfam" id="PF00534">
    <property type="entry name" value="Glycos_transf_1"/>
    <property type="match status" value="1"/>
</dbReference>
<dbReference type="Pfam" id="PF13439">
    <property type="entry name" value="Glyco_transf_4"/>
    <property type="match status" value="1"/>
</dbReference>
<feature type="domain" description="Glycosyl transferase family 1" evidence="13">
    <location>
        <begin position="249"/>
        <end position="445"/>
    </location>
</feature>
<dbReference type="InterPro" id="IPR028098">
    <property type="entry name" value="Glyco_trans_4-like_N"/>
</dbReference>
<evidence type="ECO:0000256" key="5">
    <source>
        <dbReference type="ARBA" id="ARBA00022679"/>
    </source>
</evidence>
<feature type="domain" description="Glycosyltransferase subfamily 4-like N-terminal" evidence="14">
    <location>
        <begin position="18"/>
        <end position="230"/>
    </location>
</feature>